<reference evidence="1 2" key="1">
    <citation type="journal article" date="2008" name="Science">
        <title>The Physcomitrella genome reveals evolutionary insights into the conquest of land by plants.</title>
        <authorList>
            <person name="Rensing S."/>
            <person name="Lang D."/>
            <person name="Zimmer A."/>
            <person name="Terry A."/>
            <person name="Salamov A."/>
            <person name="Shapiro H."/>
            <person name="Nishiyama T."/>
            <person name="Perroud P.-F."/>
            <person name="Lindquist E."/>
            <person name="Kamisugi Y."/>
            <person name="Tanahashi T."/>
            <person name="Sakakibara K."/>
            <person name="Fujita T."/>
            <person name="Oishi K."/>
            <person name="Shin-I T."/>
            <person name="Kuroki Y."/>
            <person name="Toyoda A."/>
            <person name="Suzuki Y."/>
            <person name="Hashimoto A."/>
            <person name="Yamaguchi K."/>
            <person name="Sugano A."/>
            <person name="Kohara Y."/>
            <person name="Fujiyama A."/>
            <person name="Anterola A."/>
            <person name="Aoki S."/>
            <person name="Ashton N."/>
            <person name="Barbazuk W.B."/>
            <person name="Barker E."/>
            <person name="Bennetzen J."/>
            <person name="Bezanilla M."/>
            <person name="Blankenship R."/>
            <person name="Cho S.H."/>
            <person name="Dutcher S."/>
            <person name="Estelle M."/>
            <person name="Fawcett J.A."/>
            <person name="Gundlach H."/>
            <person name="Hanada K."/>
            <person name="Heyl A."/>
            <person name="Hicks K.A."/>
            <person name="Hugh J."/>
            <person name="Lohr M."/>
            <person name="Mayer K."/>
            <person name="Melkozernov A."/>
            <person name="Murata T."/>
            <person name="Nelson D."/>
            <person name="Pils B."/>
            <person name="Prigge M."/>
            <person name="Reiss B."/>
            <person name="Renner T."/>
            <person name="Rombauts S."/>
            <person name="Rushton P."/>
            <person name="Sanderfoot A."/>
            <person name="Schween G."/>
            <person name="Shiu S.-H."/>
            <person name="Stueber K."/>
            <person name="Theodoulou F.L."/>
            <person name="Tu H."/>
            <person name="Van de Peer Y."/>
            <person name="Verrier P.J."/>
            <person name="Waters E."/>
            <person name="Wood A."/>
            <person name="Yang L."/>
            <person name="Cove D."/>
            <person name="Cuming A."/>
            <person name="Hasebe M."/>
            <person name="Lucas S."/>
            <person name="Mishler D.B."/>
            <person name="Reski R."/>
            <person name="Grigoriev I."/>
            <person name="Quatrano R.S."/>
            <person name="Boore J.L."/>
        </authorList>
    </citation>
    <scope>NUCLEOTIDE SEQUENCE [LARGE SCALE GENOMIC DNA]</scope>
    <source>
        <strain evidence="1 2">cv. Gransden 2004</strain>
    </source>
</reference>
<reference evidence="1 2" key="2">
    <citation type="journal article" date="2018" name="Plant J.">
        <title>The Physcomitrella patens chromosome-scale assembly reveals moss genome structure and evolution.</title>
        <authorList>
            <person name="Lang D."/>
            <person name="Ullrich K.K."/>
            <person name="Murat F."/>
            <person name="Fuchs J."/>
            <person name="Jenkins J."/>
            <person name="Haas F.B."/>
            <person name="Piednoel M."/>
            <person name="Gundlach H."/>
            <person name="Van Bel M."/>
            <person name="Meyberg R."/>
            <person name="Vives C."/>
            <person name="Morata J."/>
            <person name="Symeonidi A."/>
            <person name="Hiss M."/>
            <person name="Muchero W."/>
            <person name="Kamisugi Y."/>
            <person name="Saleh O."/>
            <person name="Blanc G."/>
            <person name="Decker E.L."/>
            <person name="van Gessel N."/>
            <person name="Grimwood J."/>
            <person name="Hayes R.D."/>
            <person name="Graham S.W."/>
            <person name="Gunter L.E."/>
            <person name="McDaniel S.F."/>
            <person name="Hoernstein S.N.W."/>
            <person name="Larsson A."/>
            <person name="Li F.W."/>
            <person name="Perroud P.F."/>
            <person name="Phillips J."/>
            <person name="Ranjan P."/>
            <person name="Rokshar D.S."/>
            <person name="Rothfels C.J."/>
            <person name="Schneider L."/>
            <person name="Shu S."/>
            <person name="Stevenson D.W."/>
            <person name="Thummler F."/>
            <person name="Tillich M."/>
            <person name="Villarreal Aguilar J.C."/>
            <person name="Widiez T."/>
            <person name="Wong G.K."/>
            <person name="Wymore A."/>
            <person name="Zhang Y."/>
            <person name="Zimmer A.D."/>
            <person name="Quatrano R.S."/>
            <person name="Mayer K.F.X."/>
            <person name="Goodstein D."/>
            <person name="Casacuberta J.M."/>
            <person name="Vandepoele K."/>
            <person name="Reski R."/>
            <person name="Cuming A.C."/>
            <person name="Tuskan G.A."/>
            <person name="Maumus F."/>
            <person name="Salse J."/>
            <person name="Schmutz J."/>
            <person name="Rensing S.A."/>
        </authorList>
    </citation>
    <scope>NUCLEOTIDE SEQUENCE [LARGE SCALE GENOMIC DNA]</scope>
    <source>
        <strain evidence="1 2">cv. Gransden 2004</strain>
    </source>
</reference>
<gene>
    <name evidence="1" type="primary">LOC112277429</name>
</gene>
<reference evidence="1" key="3">
    <citation type="submission" date="2020-12" db="UniProtKB">
        <authorList>
            <consortium name="EnsemblPlants"/>
        </authorList>
    </citation>
    <scope>IDENTIFICATION</scope>
</reference>
<dbReference type="AlphaFoldDB" id="A0A7I3ZXE4"/>
<dbReference type="EMBL" id="ABEU02000025">
    <property type="status" value="NOT_ANNOTATED_CDS"/>
    <property type="molecule type" value="Genomic_DNA"/>
</dbReference>
<dbReference type="Proteomes" id="UP000006727">
    <property type="component" value="Chromosome 25"/>
</dbReference>
<dbReference type="Gramene" id="Pp3c25_1280V3.2">
    <property type="protein sequence ID" value="PAC:32979606.CDS.1"/>
    <property type="gene ID" value="Pp3c25_1280"/>
</dbReference>
<accession>A0A7I3ZXE4</accession>
<dbReference type="EnsemblPlants" id="Pp3c25_1280V3.2">
    <property type="protein sequence ID" value="PAC:32979606.CDS.1"/>
    <property type="gene ID" value="Pp3c25_1280"/>
</dbReference>
<evidence type="ECO:0000313" key="1">
    <source>
        <dbReference type="EnsemblPlants" id="PAC:32979606.CDS.1"/>
    </source>
</evidence>
<proteinExistence type="predicted"/>
<protein>
    <submittedName>
        <fullName evidence="1">Uncharacterized protein</fullName>
    </submittedName>
</protein>
<evidence type="ECO:0000313" key="2">
    <source>
        <dbReference type="Proteomes" id="UP000006727"/>
    </source>
</evidence>
<sequence>MRELSSSNSSQLTQLQWTVKASFRKTTFCKCIDCLIMRVHVRKIGLCILLRLCTGNRYACNTRCFRELHSKVLYALIYSVDF</sequence>
<name>A0A7I3ZXE4_PHYPA</name>
<keyword evidence="2" id="KW-1185">Reference proteome</keyword>
<organism evidence="1 2">
    <name type="scientific">Physcomitrium patens</name>
    <name type="common">Spreading-leaved earth moss</name>
    <name type="synonym">Physcomitrella patens</name>
    <dbReference type="NCBI Taxonomy" id="3218"/>
    <lineage>
        <taxon>Eukaryota</taxon>
        <taxon>Viridiplantae</taxon>
        <taxon>Streptophyta</taxon>
        <taxon>Embryophyta</taxon>
        <taxon>Bryophyta</taxon>
        <taxon>Bryophytina</taxon>
        <taxon>Bryopsida</taxon>
        <taxon>Funariidae</taxon>
        <taxon>Funariales</taxon>
        <taxon>Funariaceae</taxon>
        <taxon>Physcomitrium</taxon>
    </lineage>
</organism>